<organism evidence="2 3">
    <name type="scientific">Clathrospora elynae</name>
    <dbReference type="NCBI Taxonomy" id="706981"/>
    <lineage>
        <taxon>Eukaryota</taxon>
        <taxon>Fungi</taxon>
        <taxon>Dikarya</taxon>
        <taxon>Ascomycota</taxon>
        <taxon>Pezizomycotina</taxon>
        <taxon>Dothideomycetes</taxon>
        <taxon>Pleosporomycetidae</taxon>
        <taxon>Pleosporales</taxon>
        <taxon>Diademaceae</taxon>
        <taxon>Clathrospora</taxon>
    </lineage>
</organism>
<feature type="compositionally biased region" description="Basic and acidic residues" evidence="1">
    <location>
        <begin position="20"/>
        <end position="49"/>
    </location>
</feature>
<dbReference type="AlphaFoldDB" id="A0A6A5S6F5"/>
<sequence>MDLQQEGENHGGAVMWSPRKFREAGERQVQREEAEEQEKLEKAEMKELKASNALLNKKLAEERRKEKEKEAPNLQKTAKQPKKGKRAASNKPAPKNKRVKKCSNGASGGNSEESPPALPPKITSRGCNITIPKKFR</sequence>
<evidence type="ECO:0000313" key="3">
    <source>
        <dbReference type="Proteomes" id="UP000800038"/>
    </source>
</evidence>
<reference evidence="2" key="1">
    <citation type="journal article" date="2020" name="Stud. Mycol.">
        <title>101 Dothideomycetes genomes: a test case for predicting lifestyles and emergence of pathogens.</title>
        <authorList>
            <person name="Haridas S."/>
            <person name="Albert R."/>
            <person name="Binder M."/>
            <person name="Bloem J."/>
            <person name="Labutti K."/>
            <person name="Salamov A."/>
            <person name="Andreopoulos B."/>
            <person name="Baker S."/>
            <person name="Barry K."/>
            <person name="Bills G."/>
            <person name="Bluhm B."/>
            <person name="Cannon C."/>
            <person name="Castanera R."/>
            <person name="Culley D."/>
            <person name="Daum C."/>
            <person name="Ezra D."/>
            <person name="Gonzalez J."/>
            <person name="Henrissat B."/>
            <person name="Kuo A."/>
            <person name="Liang C."/>
            <person name="Lipzen A."/>
            <person name="Lutzoni F."/>
            <person name="Magnuson J."/>
            <person name="Mondo S."/>
            <person name="Nolan M."/>
            <person name="Ohm R."/>
            <person name="Pangilinan J."/>
            <person name="Park H.-J."/>
            <person name="Ramirez L."/>
            <person name="Alfaro M."/>
            <person name="Sun H."/>
            <person name="Tritt A."/>
            <person name="Yoshinaga Y."/>
            <person name="Zwiers L.-H."/>
            <person name="Turgeon B."/>
            <person name="Goodwin S."/>
            <person name="Spatafora J."/>
            <person name="Crous P."/>
            <person name="Grigoriev I."/>
        </authorList>
    </citation>
    <scope>NUCLEOTIDE SEQUENCE</scope>
    <source>
        <strain evidence="2">CBS 161.51</strain>
    </source>
</reference>
<feature type="compositionally biased region" description="Basic and acidic residues" evidence="1">
    <location>
        <begin position="58"/>
        <end position="71"/>
    </location>
</feature>
<dbReference type="EMBL" id="ML976302">
    <property type="protein sequence ID" value="KAF1935180.1"/>
    <property type="molecule type" value="Genomic_DNA"/>
</dbReference>
<evidence type="ECO:0000256" key="1">
    <source>
        <dbReference type="SAM" id="MobiDB-lite"/>
    </source>
</evidence>
<evidence type="ECO:0000313" key="2">
    <source>
        <dbReference type="EMBL" id="KAF1935180.1"/>
    </source>
</evidence>
<feature type="compositionally biased region" description="Basic residues" evidence="1">
    <location>
        <begin position="79"/>
        <end position="101"/>
    </location>
</feature>
<accession>A0A6A5S6F5</accession>
<protein>
    <submittedName>
        <fullName evidence="2">Uncharacterized protein</fullName>
    </submittedName>
</protein>
<proteinExistence type="predicted"/>
<feature type="compositionally biased region" description="Low complexity" evidence="1">
    <location>
        <begin position="103"/>
        <end position="114"/>
    </location>
</feature>
<keyword evidence="3" id="KW-1185">Reference proteome</keyword>
<dbReference type="Proteomes" id="UP000800038">
    <property type="component" value="Unassembled WGS sequence"/>
</dbReference>
<gene>
    <name evidence="2" type="ORF">EJ02DRAFT_460590</name>
</gene>
<feature type="region of interest" description="Disordered" evidence="1">
    <location>
        <begin position="1"/>
        <end position="136"/>
    </location>
</feature>
<name>A0A6A5S6F5_9PLEO</name>